<feature type="compositionally biased region" description="Basic and acidic residues" evidence="1">
    <location>
        <begin position="69"/>
        <end position="79"/>
    </location>
</feature>
<sequence>MAAEEARIRVLLDEIDSDVSWHQEGSDPSDSSDDEDELDVDEAADTDGKENEGSDEVDEEDAVSAADTNDNRVEGADDKTANLVENGILTETPKLLTRKRLRQPVNWKQNVRKRLREAGADPDSEVATSPKKGRNKKKFLPQETVQQICDHINSFPRVESHYNRANTKKEFLETELSLKKMFQLYKEIHTNDHVTTESKYRDIFNTKFNIAFHKPKKDRCDYCEEMKLIPTPSEEEELKYLDHLSKKLECKEERDMDRKNHKNGIDPTVAVVSFDMENVMALPKANVSNFF</sequence>
<keyword evidence="2" id="KW-1185">Reference proteome</keyword>
<accession>A0ABM4BNE0</accession>
<feature type="compositionally biased region" description="Acidic residues" evidence="1">
    <location>
        <begin position="53"/>
        <end position="62"/>
    </location>
</feature>
<dbReference type="PANTHER" id="PTHR10773:SF19">
    <property type="match status" value="1"/>
</dbReference>
<proteinExistence type="predicted"/>
<organism evidence="2 3">
    <name type="scientific">Hydra vulgaris</name>
    <name type="common">Hydra</name>
    <name type="synonym">Hydra attenuata</name>
    <dbReference type="NCBI Taxonomy" id="6087"/>
    <lineage>
        <taxon>Eukaryota</taxon>
        <taxon>Metazoa</taxon>
        <taxon>Cnidaria</taxon>
        <taxon>Hydrozoa</taxon>
        <taxon>Hydroidolina</taxon>
        <taxon>Anthoathecata</taxon>
        <taxon>Aplanulata</taxon>
        <taxon>Hydridae</taxon>
        <taxon>Hydra</taxon>
    </lineage>
</organism>
<name>A0ABM4BNE0_HYDVU</name>
<evidence type="ECO:0000313" key="2">
    <source>
        <dbReference type="Proteomes" id="UP001652625"/>
    </source>
</evidence>
<dbReference type="RefSeq" id="XP_065650604.1">
    <property type="nucleotide sequence ID" value="XM_065794532.1"/>
</dbReference>
<evidence type="ECO:0000256" key="1">
    <source>
        <dbReference type="SAM" id="MobiDB-lite"/>
    </source>
</evidence>
<feature type="compositionally biased region" description="Acidic residues" evidence="1">
    <location>
        <begin position="30"/>
        <end position="45"/>
    </location>
</feature>
<reference evidence="3" key="1">
    <citation type="submission" date="2025-08" db="UniProtKB">
        <authorList>
            <consortium name="RefSeq"/>
        </authorList>
    </citation>
    <scope>IDENTIFICATION</scope>
</reference>
<evidence type="ECO:0000313" key="3">
    <source>
        <dbReference type="RefSeq" id="XP_065650604.1"/>
    </source>
</evidence>
<feature type="region of interest" description="Disordered" evidence="1">
    <location>
        <begin position="107"/>
        <end position="138"/>
    </location>
</feature>
<protein>
    <submittedName>
        <fullName evidence="3">Uncharacterized protein LOC136078738</fullName>
    </submittedName>
</protein>
<dbReference type="Proteomes" id="UP001652625">
    <property type="component" value="Chromosome 03"/>
</dbReference>
<dbReference type="GeneID" id="136078738"/>
<dbReference type="PANTHER" id="PTHR10773">
    <property type="entry name" value="DNA-DIRECTED RNA POLYMERASES I, II, AND III SUBUNIT RPABC2"/>
    <property type="match status" value="1"/>
</dbReference>
<feature type="region of interest" description="Disordered" evidence="1">
    <location>
        <begin position="16"/>
        <end position="79"/>
    </location>
</feature>
<gene>
    <name evidence="3" type="primary">LOC136078738</name>
</gene>